<organism evidence="1 2">
    <name type="scientific">Catonella massiliensis</name>
    <dbReference type="NCBI Taxonomy" id="2799636"/>
    <lineage>
        <taxon>Bacteria</taxon>
        <taxon>Bacillati</taxon>
        <taxon>Bacillota</taxon>
        <taxon>Clostridia</taxon>
        <taxon>Lachnospirales</taxon>
        <taxon>Lachnospiraceae</taxon>
        <taxon>Catonella</taxon>
    </lineage>
</organism>
<name>A0ABS1IYF6_9FIRM</name>
<keyword evidence="2" id="KW-1185">Reference proteome</keyword>
<accession>A0ABS1IYF6</accession>
<dbReference type="EMBL" id="JAEPRJ010000001">
    <property type="protein sequence ID" value="MBK5896929.1"/>
    <property type="molecule type" value="Genomic_DNA"/>
</dbReference>
<reference evidence="1 2" key="1">
    <citation type="submission" date="2021-01" db="EMBL/GenBank/DDBJ databases">
        <title>Isolation and description of Catonella massiliensis sp. nov., a novel Catonella species, isolated from a stable periodontitis subject.</title>
        <authorList>
            <person name="Antezack A."/>
            <person name="Boxberger M."/>
            <person name="La Scola B."/>
            <person name="Monnet-Corti V."/>
        </authorList>
    </citation>
    <scope>NUCLEOTIDE SEQUENCE [LARGE SCALE GENOMIC DNA]</scope>
    <source>
        <strain evidence="1 2">Marseille-Q4567</strain>
    </source>
</reference>
<evidence type="ECO:0000313" key="2">
    <source>
        <dbReference type="Proteomes" id="UP000604730"/>
    </source>
</evidence>
<comment type="caution">
    <text evidence="1">The sequence shown here is derived from an EMBL/GenBank/DDBJ whole genome shotgun (WGS) entry which is preliminary data.</text>
</comment>
<gene>
    <name evidence="1" type="ORF">JJN12_03905</name>
</gene>
<sequence>MKENTLRVVKIDKEAILEFIYENFIANQEELLGVRSSEVTNDFAIDWEKGEFIFTAHKQEGVDGSFIELPKEIEIRKLLNNLRNTTDSALSTGRIYKDYTFEELEKLLN</sequence>
<proteinExistence type="predicted"/>
<protein>
    <submittedName>
        <fullName evidence="1">Uncharacterized protein</fullName>
    </submittedName>
</protein>
<evidence type="ECO:0000313" key="1">
    <source>
        <dbReference type="EMBL" id="MBK5896929.1"/>
    </source>
</evidence>
<dbReference type="Proteomes" id="UP000604730">
    <property type="component" value="Unassembled WGS sequence"/>
</dbReference>